<dbReference type="GeneID" id="25263244"/>
<dbReference type="GO" id="GO:0006355">
    <property type="term" value="P:regulation of DNA-templated transcription"/>
    <property type="evidence" value="ECO:0007669"/>
    <property type="project" value="InterPro"/>
</dbReference>
<dbReference type="FunCoup" id="A0A066VWB4">
    <property type="interactions" value="369"/>
</dbReference>
<feature type="region of interest" description="Disordered" evidence="4">
    <location>
        <begin position="894"/>
        <end position="922"/>
    </location>
</feature>
<feature type="compositionally biased region" description="Basic residues" evidence="4">
    <location>
        <begin position="1386"/>
        <end position="1397"/>
    </location>
</feature>
<dbReference type="InterPro" id="IPR016024">
    <property type="entry name" value="ARM-type_fold"/>
</dbReference>
<dbReference type="Proteomes" id="UP000027361">
    <property type="component" value="Unassembled WGS sequence"/>
</dbReference>
<evidence type="ECO:0000313" key="5">
    <source>
        <dbReference type="EMBL" id="KDN45766.1"/>
    </source>
</evidence>
<evidence type="ECO:0000313" key="6">
    <source>
        <dbReference type="Proteomes" id="UP000027361"/>
    </source>
</evidence>
<dbReference type="PANTHER" id="PTHR13213:SF2">
    <property type="entry name" value="MYB-BINDING PROTEIN 1A"/>
    <property type="match status" value="1"/>
</dbReference>
<evidence type="ECO:0008006" key="7">
    <source>
        <dbReference type="Google" id="ProtNLM"/>
    </source>
</evidence>
<reference evidence="5 6" key="1">
    <citation type="submission" date="2014-05" db="EMBL/GenBank/DDBJ databases">
        <title>Draft genome sequence of a rare smut relative, Tilletiaria anomala UBC 951.</title>
        <authorList>
            <consortium name="DOE Joint Genome Institute"/>
            <person name="Toome M."/>
            <person name="Kuo A."/>
            <person name="Henrissat B."/>
            <person name="Lipzen A."/>
            <person name="Tritt A."/>
            <person name="Yoshinaga Y."/>
            <person name="Zane M."/>
            <person name="Barry K."/>
            <person name="Grigoriev I.V."/>
            <person name="Spatafora J.W."/>
            <person name="Aimea M.C."/>
        </authorList>
    </citation>
    <scope>NUCLEOTIDE SEQUENCE [LARGE SCALE GENOMIC DNA]</scope>
    <source>
        <strain evidence="5 6">UBC 951</strain>
    </source>
</reference>
<evidence type="ECO:0000256" key="1">
    <source>
        <dbReference type="ARBA" id="ARBA00004123"/>
    </source>
</evidence>
<proteinExistence type="inferred from homology"/>
<dbReference type="EMBL" id="JMSN01000040">
    <property type="protein sequence ID" value="KDN45766.1"/>
    <property type="molecule type" value="Genomic_DNA"/>
</dbReference>
<dbReference type="SUPFAM" id="SSF48371">
    <property type="entry name" value="ARM repeat"/>
    <property type="match status" value="1"/>
</dbReference>
<dbReference type="OMA" id="QWIGILY"/>
<dbReference type="Pfam" id="PF04931">
    <property type="entry name" value="DNA_pol_phi"/>
    <property type="match status" value="1"/>
</dbReference>
<accession>A0A066VWB4</accession>
<feature type="region of interest" description="Disordered" evidence="4">
    <location>
        <begin position="41"/>
        <end position="62"/>
    </location>
</feature>
<evidence type="ECO:0000256" key="4">
    <source>
        <dbReference type="SAM" id="MobiDB-lite"/>
    </source>
</evidence>
<name>A0A066VWB4_TILAU</name>
<protein>
    <recommendedName>
        <fullName evidence="7">DNA polymerase V</fullName>
    </recommendedName>
</protein>
<organism evidence="5 6">
    <name type="scientific">Tilletiaria anomala (strain ATCC 24038 / CBS 436.72 / UBC 951)</name>
    <dbReference type="NCBI Taxonomy" id="1037660"/>
    <lineage>
        <taxon>Eukaryota</taxon>
        <taxon>Fungi</taxon>
        <taxon>Dikarya</taxon>
        <taxon>Basidiomycota</taxon>
        <taxon>Ustilaginomycotina</taxon>
        <taxon>Exobasidiomycetes</taxon>
        <taxon>Georgefischeriales</taxon>
        <taxon>Tilletiariaceae</taxon>
        <taxon>Tilletiaria</taxon>
    </lineage>
</organism>
<comment type="similarity">
    <text evidence="2">Belongs to the MYBBP1A family.</text>
</comment>
<dbReference type="HOGENOM" id="CLU_005212_0_0_1"/>
<dbReference type="InterPro" id="IPR007015">
    <property type="entry name" value="DNA_pol_V/MYBBP1A"/>
</dbReference>
<gene>
    <name evidence="5" type="ORF">K437DRAFT_246994</name>
</gene>
<dbReference type="OrthoDB" id="342531at2759"/>
<dbReference type="GO" id="GO:0005730">
    <property type="term" value="C:nucleolus"/>
    <property type="evidence" value="ECO:0007669"/>
    <property type="project" value="InterPro"/>
</dbReference>
<feature type="compositionally biased region" description="Polar residues" evidence="4">
    <location>
        <begin position="1315"/>
        <end position="1332"/>
    </location>
</feature>
<comment type="caution">
    <text evidence="5">The sequence shown here is derived from an EMBL/GenBank/DDBJ whole genome shotgun (WGS) entry which is preliminary data.</text>
</comment>
<feature type="compositionally biased region" description="Acidic residues" evidence="4">
    <location>
        <begin position="897"/>
        <end position="907"/>
    </location>
</feature>
<dbReference type="RefSeq" id="XP_013243303.1">
    <property type="nucleotide sequence ID" value="XM_013387849.1"/>
</dbReference>
<feature type="region of interest" description="Disordered" evidence="4">
    <location>
        <begin position="1315"/>
        <end position="1397"/>
    </location>
</feature>
<dbReference type="PANTHER" id="PTHR13213">
    <property type="entry name" value="MYB-BINDING PROTEIN 1A FAMILY MEMBER"/>
    <property type="match status" value="1"/>
</dbReference>
<dbReference type="GO" id="GO:0000182">
    <property type="term" value="F:rDNA binding"/>
    <property type="evidence" value="ECO:0007669"/>
    <property type="project" value="TreeGrafter"/>
</dbReference>
<comment type="subcellular location">
    <subcellularLocation>
        <location evidence="1">Nucleus</location>
    </subcellularLocation>
</comment>
<keyword evidence="3" id="KW-0539">Nucleus</keyword>
<evidence type="ECO:0000256" key="3">
    <source>
        <dbReference type="ARBA" id="ARBA00023242"/>
    </source>
</evidence>
<sequence length="1397" mass="152359">MTGTLPLYWKLASDKPSERLVASCQLVDQLLHLVGENASKAHSVSNSAPEPHDNGKPKATSLSTALPPQARLFKDSLTDCSTAKSLNNEILRADVAQVARIELVLETEIPTEISYAIKRLLRGLASPRQSSRLGFATALTELLCKLPSGLLGPDDVLTLLLHYTKIEGKASGQEERDGLFAKVFAVHSLVLSGLLFTQANGFSAAHSAPSSSESTDLRAFQRAIHVLQAVAAKKVWLRESCAWVIIQSLKSLRSCSLAKVQKREAVRWLWEQLFILAPMTGKKAVLTADKLAVLLYMQQENFSDHSSKQAVVAPLKFDQALHPDNVDIIARILKGGAVTEVGDADKGADLETGDADAAQGTWRPEIPFAWHVIFDIYFGEDAASPTSAAAVKRVPFATLFRVAVEEKLFAPSASSERKLWGFKVFQMALVRIAASAEITDLQLLFQSNIMRSCINHLSKADRFLHAAAVRTMEVLHEVATANPSTALLFIKQLLGRYGSLHFDRLTGTKTVEGLLAKMDTKSTKDYLDFVIQMACQSPQGQDSLSPAESDDGPHQHVSATIDLRRKWAVEQMHILVRQTAIQKDEACIESILNFLCTHGFGRQKKSTTQLPLVPMPPFSADFQEHCRSRFVACLGELNDQTTTVVQDVLANGLTRTYKAQGVKSGRERWISSAVDMFYRLKRDKKNVDWLLDAQLDEQLQSVHTAIEALRKTASSRKDSDGAQETRMRVLEALLCAGFFYSASMNKYEDSTADLLTSLVNCKDAALVPEFQGDEETPSSALVLTDAIVSCLEQPSAFLRSAALQAFGVLTDLIDVAAIDHIIEQFNLGAEGEVEEEASDEENAPMFPADAIEVAEMTSDTSFEESEEDEADEDVAEVVNEEFRAKVQAALREANIADTEDVDGENDSDGDHSSDSGSEVSDLGDEQMLALDEKLAQIFKLQASNKKAEQNAKVQAMAFQNRLLDLLDIFARKQACNILLLRLFKPLLQLVKDSQKDEQQLRNKAAGLLQNRICKAKEVVSLSREETPEALELLKYIHAEARSSTASGADAHLTPLHSAANLYLTKALLGSSDDHANIAPDITDVYADTLAEFVERKRSAVKPVFVSDAFKCCPSVSWTLRDRILAACRPGLGAGTFKQVQAFQLLQTMVTQQAQLAQQAYKNNKELLEFLPEVARTVIVTLRAACTSSDEGDSAGAGESAAGGMTMNAARLKEVLKFGMQAARITQRAVTSAGDLAEKDNEKIRSTSKDEGEVHVSGGHAHMLARVWNTEKLREVDTLLATSSRFAPSPSVRSLWKQLLGILSIRFVAPVAAPTGSTVLSGSNTAGAASTKNGKGANGKELQSSEFAGQKRKHGEGLDDSRPPPKNQKKKSAEPRAGLPDETVQGKKQKKSKALVPA</sequence>
<dbReference type="STRING" id="1037660.A0A066VWB4"/>
<dbReference type="InParanoid" id="A0A066VWB4"/>
<keyword evidence="6" id="KW-1185">Reference proteome</keyword>
<evidence type="ECO:0000256" key="2">
    <source>
        <dbReference type="ARBA" id="ARBA00006809"/>
    </source>
</evidence>